<name>A0A521EXV8_9BACT</name>
<dbReference type="InterPro" id="IPR009057">
    <property type="entry name" value="Homeodomain-like_sf"/>
</dbReference>
<evidence type="ECO:0000256" key="2">
    <source>
        <dbReference type="ARBA" id="ARBA00023125"/>
    </source>
</evidence>
<reference evidence="6 7" key="1">
    <citation type="submission" date="2017-05" db="EMBL/GenBank/DDBJ databases">
        <authorList>
            <person name="Varghese N."/>
            <person name="Submissions S."/>
        </authorList>
    </citation>
    <scope>NUCLEOTIDE SEQUENCE [LARGE SCALE GENOMIC DNA]</scope>
    <source>
        <strain evidence="6 7">DSM 21194</strain>
    </source>
</reference>
<dbReference type="SUPFAM" id="SSF48498">
    <property type="entry name" value="Tetracyclin repressor-like, C-terminal domain"/>
    <property type="match status" value="1"/>
</dbReference>
<dbReference type="PANTHER" id="PTHR30055">
    <property type="entry name" value="HTH-TYPE TRANSCRIPTIONAL REGULATOR RUTR"/>
    <property type="match status" value="1"/>
</dbReference>
<dbReference type="Pfam" id="PF16295">
    <property type="entry name" value="TetR_C_10"/>
    <property type="match status" value="1"/>
</dbReference>
<dbReference type="InterPro" id="IPR032551">
    <property type="entry name" value="BscR_C"/>
</dbReference>
<dbReference type="Proteomes" id="UP000317593">
    <property type="component" value="Unassembled WGS sequence"/>
</dbReference>
<evidence type="ECO:0000259" key="5">
    <source>
        <dbReference type="PROSITE" id="PS50977"/>
    </source>
</evidence>
<keyword evidence="7" id="KW-1185">Reference proteome</keyword>
<evidence type="ECO:0000256" key="4">
    <source>
        <dbReference type="PROSITE-ProRule" id="PRU00335"/>
    </source>
</evidence>
<feature type="domain" description="HTH tetR-type" evidence="5">
    <location>
        <begin position="3"/>
        <end position="63"/>
    </location>
</feature>
<feature type="DNA-binding region" description="H-T-H motif" evidence="4">
    <location>
        <begin position="26"/>
        <end position="45"/>
    </location>
</feature>
<evidence type="ECO:0000313" key="7">
    <source>
        <dbReference type="Proteomes" id="UP000317593"/>
    </source>
</evidence>
<evidence type="ECO:0000256" key="1">
    <source>
        <dbReference type="ARBA" id="ARBA00023015"/>
    </source>
</evidence>
<dbReference type="GO" id="GO:0000976">
    <property type="term" value="F:transcription cis-regulatory region binding"/>
    <property type="evidence" value="ECO:0007669"/>
    <property type="project" value="TreeGrafter"/>
</dbReference>
<dbReference type="EMBL" id="FXTH01000020">
    <property type="protein sequence ID" value="SMO88774.1"/>
    <property type="molecule type" value="Genomic_DNA"/>
</dbReference>
<dbReference type="PANTHER" id="PTHR30055:SF234">
    <property type="entry name" value="HTH-TYPE TRANSCRIPTIONAL REGULATOR BETI"/>
    <property type="match status" value="1"/>
</dbReference>
<evidence type="ECO:0000313" key="6">
    <source>
        <dbReference type="EMBL" id="SMO88774.1"/>
    </source>
</evidence>
<dbReference type="InterPro" id="IPR036271">
    <property type="entry name" value="Tet_transcr_reg_TetR-rel_C_sf"/>
</dbReference>
<protein>
    <submittedName>
        <fullName evidence="6">Transcriptional regulator, TetR family</fullName>
    </submittedName>
</protein>
<dbReference type="RefSeq" id="WP_142715788.1">
    <property type="nucleotide sequence ID" value="NZ_FXTH01000020.1"/>
</dbReference>
<proteinExistence type="predicted"/>
<dbReference type="InterPro" id="IPR050109">
    <property type="entry name" value="HTH-type_TetR-like_transc_reg"/>
</dbReference>
<organism evidence="6 7">
    <name type="scientific">Fodinibius sediminis</name>
    <dbReference type="NCBI Taxonomy" id="1214077"/>
    <lineage>
        <taxon>Bacteria</taxon>
        <taxon>Pseudomonadati</taxon>
        <taxon>Balneolota</taxon>
        <taxon>Balneolia</taxon>
        <taxon>Balneolales</taxon>
        <taxon>Balneolaceae</taxon>
        <taxon>Fodinibius</taxon>
    </lineage>
</organism>
<keyword evidence="1" id="KW-0805">Transcription regulation</keyword>
<dbReference type="InterPro" id="IPR001647">
    <property type="entry name" value="HTH_TetR"/>
</dbReference>
<dbReference type="OrthoDB" id="9798857at2"/>
<evidence type="ECO:0000256" key="3">
    <source>
        <dbReference type="ARBA" id="ARBA00023163"/>
    </source>
</evidence>
<sequence>MAKSKKQSILDTALELFVRDGVDGTSIRAIAEGAETAEGNIYRHFKSKNDLARKLFLECANHFRTAFKEAAGQEKNPEEQIKAIIREIFEFAFDQKKEFAYVLIVHHREEIITKEILSKPLPKDIFIKILETGIDEGKFRSVDPNIAIAWIIGMVQRSFIFMQSGMISLSKEDLVDQTIDAALRTIKA</sequence>
<keyword evidence="2 4" id="KW-0238">DNA-binding</keyword>
<gene>
    <name evidence="6" type="ORF">SAMN06265218_12024</name>
</gene>
<keyword evidence="3" id="KW-0804">Transcription</keyword>
<dbReference type="SUPFAM" id="SSF46689">
    <property type="entry name" value="Homeodomain-like"/>
    <property type="match status" value="1"/>
</dbReference>
<dbReference type="Pfam" id="PF00440">
    <property type="entry name" value="TetR_N"/>
    <property type="match status" value="1"/>
</dbReference>
<dbReference type="Gene3D" id="1.10.357.10">
    <property type="entry name" value="Tetracycline Repressor, domain 2"/>
    <property type="match status" value="1"/>
</dbReference>
<accession>A0A521EXV8</accession>
<dbReference type="GO" id="GO:0003700">
    <property type="term" value="F:DNA-binding transcription factor activity"/>
    <property type="evidence" value="ECO:0007669"/>
    <property type="project" value="TreeGrafter"/>
</dbReference>
<dbReference type="PROSITE" id="PS50977">
    <property type="entry name" value="HTH_TETR_2"/>
    <property type="match status" value="1"/>
</dbReference>
<dbReference type="AlphaFoldDB" id="A0A521EXV8"/>
<dbReference type="PRINTS" id="PR00455">
    <property type="entry name" value="HTHTETR"/>
</dbReference>